<dbReference type="AlphaFoldDB" id="A0A2G3PFP2"/>
<evidence type="ECO:0000256" key="1">
    <source>
        <dbReference type="SAM" id="MobiDB-lite"/>
    </source>
</evidence>
<sequence length="130" mass="14595">MFLDRADAGKKLGRSPFTIRDWQYAGLLTPVVLGDPPRIHYEASELLAAAREMQRRYLERRFVAGPGRGHRSDKRAEISDALGLGLTVIETARLVGVSTALVRAVRREQRANENKNPSAKCAVLKRKKRE</sequence>
<evidence type="ECO:0000313" key="3">
    <source>
        <dbReference type="Proteomes" id="UP000225108"/>
    </source>
</evidence>
<organism evidence="2 3">
    <name type="scientific">Williamsia marianensis</name>
    <dbReference type="NCBI Taxonomy" id="85044"/>
    <lineage>
        <taxon>Bacteria</taxon>
        <taxon>Bacillati</taxon>
        <taxon>Actinomycetota</taxon>
        <taxon>Actinomycetes</taxon>
        <taxon>Mycobacteriales</taxon>
        <taxon>Nocardiaceae</taxon>
        <taxon>Williamsia</taxon>
    </lineage>
</organism>
<evidence type="ECO:0000313" key="2">
    <source>
        <dbReference type="EMBL" id="PHV64634.1"/>
    </source>
</evidence>
<dbReference type="RefSeq" id="WP_143696599.1">
    <property type="nucleotide sequence ID" value="NZ_PEBD01000012.1"/>
</dbReference>
<gene>
    <name evidence="2" type="ORF">CSW57_22815</name>
</gene>
<feature type="region of interest" description="Disordered" evidence="1">
    <location>
        <begin position="108"/>
        <end position="130"/>
    </location>
</feature>
<dbReference type="EMBL" id="PEBD01000012">
    <property type="protein sequence ID" value="PHV64634.1"/>
    <property type="molecule type" value="Genomic_DNA"/>
</dbReference>
<comment type="caution">
    <text evidence="2">The sequence shown here is derived from an EMBL/GenBank/DDBJ whole genome shotgun (WGS) entry which is preliminary data.</text>
</comment>
<proteinExistence type="predicted"/>
<name>A0A2G3PFP2_WILMA</name>
<accession>A0A2G3PFP2</accession>
<dbReference type="Proteomes" id="UP000225108">
    <property type="component" value="Unassembled WGS sequence"/>
</dbReference>
<protein>
    <submittedName>
        <fullName evidence="2">Uncharacterized protein</fullName>
    </submittedName>
</protein>
<reference evidence="2 3" key="1">
    <citation type="submission" date="2017-10" db="EMBL/GenBank/DDBJ databases">
        <title>The draft genome sequence of Williamsia sp. BULT 1.1 isolated from the semi-arid grassland soils from South Africa.</title>
        <authorList>
            <person name="Kabwe M.H."/>
            <person name="Govender N."/>
            <person name="Mutseka Lunga P."/>
            <person name="Vikram S."/>
            <person name="Makhalanyane T.P."/>
        </authorList>
    </citation>
    <scope>NUCLEOTIDE SEQUENCE [LARGE SCALE GENOMIC DNA]</scope>
    <source>
        <strain evidence="2 3">BULT 1.1</strain>
    </source>
</reference>